<evidence type="ECO:0000256" key="1">
    <source>
        <dbReference type="ARBA" id="ARBA00004653"/>
    </source>
</evidence>
<keyword evidence="4" id="KW-0050">Antiport</keyword>
<sequence length="550" mass="61943">YDQIYRQTHRFPLFLSNDTDNYSNDTLHSTTPAVKPTTTAPPTPKPILPVQTGVKAQEEEQSSGLTIFFSLLVIGICIILVHLLIKFKLHFLPESVAVVSLGILMGGFIKIIESQELANWKEEEMFRPNMFFLLLLPPIIFESGYSLHKGNFFQNIGSITLFAVIGTAISAFIVGGGIYFLGQADVIYKMTMTDSFAFGSLISAVDPVATIAIFNALNVDPVLNMLVFGESILNDAVSIVLTNTAEGFFSRSDNSMVTGWETFLQALGYFLKMFFGSAALGTLTGLISAVFLKHFDLRKTPSLEFGMMIIFAYLPYGLAEGIKLSETCVFAFLGLSIFSFPHNFEISFVIWCIVLVLLGRAVNIFPLSFLLNFFRDHKITPKMMFIMWFSGLRGAIPYALSLHLGLEPIEKRQLIGTTTIIIVLFTILLLGGGTMPLIRIMDIEENQSRRKNKKDINLSKTEKMGNTIESEHLSELTEEEYEAQIYQRQDLKGFMWLDAKYLNPFFTRRLTQEDLLHGRIQMKTLTNKWYEEVRQGPSGSEDEEDEAELL</sequence>
<evidence type="ECO:0000256" key="5">
    <source>
        <dbReference type="ARBA" id="ARBA00022692"/>
    </source>
</evidence>
<dbReference type="PANTHER" id="PTHR10110:SF191">
    <property type="entry name" value="SODIUM_HYDROGEN EXCHANGER 8"/>
    <property type="match status" value="1"/>
</dbReference>
<keyword evidence="11" id="KW-0739">Sodium transport</keyword>
<keyword evidence="19" id="KW-1185">Reference proteome</keyword>
<dbReference type="Gene3D" id="6.10.140.1330">
    <property type="match status" value="1"/>
</dbReference>
<keyword evidence="7" id="KW-0333">Golgi apparatus</keyword>
<keyword evidence="3" id="KW-0813">Transport</keyword>
<dbReference type="GO" id="GO:0051453">
    <property type="term" value="P:regulation of intracellular pH"/>
    <property type="evidence" value="ECO:0007669"/>
    <property type="project" value="TreeGrafter"/>
</dbReference>
<evidence type="ECO:0000256" key="11">
    <source>
        <dbReference type="ARBA" id="ARBA00023201"/>
    </source>
</evidence>
<proteinExistence type="inferred from homology"/>
<evidence type="ECO:0000256" key="6">
    <source>
        <dbReference type="ARBA" id="ARBA00022989"/>
    </source>
</evidence>
<dbReference type="AlphaFoldDB" id="A0A7N8YA24"/>
<dbReference type="Pfam" id="PF00999">
    <property type="entry name" value="Na_H_Exchanger"/>
    <property type="match status" value="1"/>
</dbReference>
<evidence type="ECO:0000256" key="14">
    <source>
        <dbReference type="ARBA" id="ARBA00042692"/>
    </source>
</evidence>
<keyword evidence="9" id="KW-0406">Ion transport</keyword>
<evidence type="ECO:0000256" key="12">
    <source>
        <dbReference type="ARBA" id="ARBA00040570"/>
    </source>
</evidence>
<feature type="transmembrane region" description="Helical" evidence="16">
    <location>
        <begin position="313"/>
        <end position="340"/>
    </location>
</feature>
<keyword evidence="5 16" id="KW-0812">Transmembrane</keyword>
<keyword evidence="6 16" id="KW-1133">Transmembrane helix</keyword>
<evidence type="ECO:0000313" key="19">
    <source>
        <dbReference type="Proteomes" id="UP000261640"/>
    </source>
</evidence>
<evidence type="ECO:0000256" key="16">
    <source>
        <dbReference type="SAM" id="Phobius"/>
    </source>
</evidence>
<dbReference type="InterPro" id="IPR018422">
    <property type="entry name" value="Cation/H_exchanger_CPA1"/>
</dbReference>
<dbReference type="GeneTree" id="ENSGT00940000157210"/>
<feature type="transmembrane region" description="Helical" evidence="16">
    <location>
        <begin position="269"/>
        <end position="292"/>
    </location>
</feature>
<feature type="transmembrane region" description="Helical" evidence="16">
    <location>
        <begin position="159"/>
        <end position="182"/>
    </location>
</feature>
<feature type="transmembrane region" description="Helical" evidence="16">
    <location>
        <begin position="420"/>
        <end position="441"/>
    </location>
</feature>
<evidence type="ECO:0000256" key="4">
    <source>
        <dbReference type="ARBA" id="ARBA00022449"/>
    </source>
</evidence>
<evidence type="ECO:0000256" key="9">
    <source>
        <dbReference type="ARBA" id="ARBA00023065"/>
    </source>
</evidence>
<name>A0A7N8YA24_9TELE</name>
<evidence type="ECO:0000256" key="13">
    <source>
        <dbReference type="ARBA" id="ARBA00042291"/>
    </source>
</evidence>
<feature type="transmembrane region" description="Helical" evidence="16">
    <location>
        <begin position="194"/>
        <end position="217"/>
    </location>
</feature>
<comment type="similarity">
    <text evidence="2">Belongs to the monovalent cation:proton antiporter 1 (CPA1) transporter (TC 2.A.36) family.</text>
</comment>
<dbReference type="Ensembl" id="ENSMAMT00000045431.1">
    <property type="protein sequence ID" value="ENSMAMP00000062163.1"/>
    <property type="gene ID" value="ENSMAMG00000010657.2"/>
</dbReference>
<dbReference type="Proteomes" id="UP000261640">
    <property type="component" value="Unplaced"/>
</dbReference>
<evidence type="ECO:0000259" key="17">
    <source>
        <dbReference type="Pfam" id="PF00999"/>
    </source>
</evidence>
<dbReference type="GO" id="GO:0015386">
    <property type="term" value="F:potassium:proton antiporter activity"/>
    <property type="evidence" value="ECO:0007669"/>
    <property type="project" value="TreeGrafter"/>
</dbReference>
<keyword evidence="8" id="KW-0915">Sodium</keyword>
<feature type="transmembrane region" description="Helical" evidence="16">
    <location>
        <begin position="346"/>
        <end position="371"/>
    </location>
</feature>
<organism evidence="18 19">
    <name type="scientific">Mastacembelus armatus</name>
    <name type="common">zig-zag eel</name>
    <dbReference type="NCBI Taxonomy" id="205130"/>
    <lineage>
        <taxon>Eukaryota</taxon>
        <taxon>Metazoa</taxon>
        <taxon>Chordata</taxon>
        <taxon>Craniata</taxon>
        <taxon>Vertebrata</taxon>
        <taxon>Euteleostomi</taxon>
        <taxon>Actinopterygii</taxon>
        <taxon>Neopterygii</taxon>
        <taxon>Teleostei</taxon>
        <taxon>Neoteleostei</taxon>
        <taxon>Acanthomorphata</taxon>
        <taxon>Anabantaria</taxon>
        <taxon>Synbranchiformes</taxon>
        <taxon>Mastacembelidae</taxon>
        <taxon>Mastacembelus</taxon>
    </lineage>
</organism>
<evidence type="ECO:0000313" key="18">
    <source>
        <dbReference type="Ensembl" id="ENSMAMP00000062163.1"/>
    </source>
</evidence>
<feature type="transmembrane region" description="Helical" evidence="16">
    <location>
        <begin position="65"/>
        <end position="85"/>
    </location>
</feature>
<protein>
    <recommendedName>
        <fullName evidence="12">Sodium/hydrogen exchanger 8</fullName>
    </recommendedName>
    <alternativeName>
        <fullName evidence="13">Na(+)/H(+) exchanger 8</fullName>
    </alternativeName>
    <alternativeName>
        <fullName evidence="14">Solute carrier family 9 member 8</fullName>
    </alternativeName>
</protein>
<keyword evidence="10 16" id="KW-0472">Membrane</keyword>
<feature type="region of interest" description="Disordered" evidence="15">
    <location>
        <begin position="25"/>
        <end position="48"/>
    </location>
</feature>
<evidence type="ECO:0000256" key="15">
    <source>
        <dbReference type="SAM" id="MobiDB-lite"/>
    </source>
</evidence>
<reference evidence="18" key="2">
    <citation type="submission" date="2025-09" db="UniProtKB">
        <authorList>
            <consortium name="Ensembl"/>
        </authorList>
    </citation>
    <scope>IDENTIFICATION</scope>
</reference>
<feature type="transmembrane region" description="Helical" evidence="16">
    <location>
        <begin position="130"/>
        <end position="147"/>
    </location>
</feature>
<accession>A0A7N8YA24</accession>
<evidence type="ECO:0000256" key="8">
    <source>
        <dbReference type="ARBA" id="ARBA00023053"/>
    </source>
</evidence>
<evidence type="ECO:0000256" key="2">
    <source>
        <dbReference type="ARBA" id="ARBA00007367"/>
    </source>
</evidence>
<evidence type="ECO:0000256" key="7">
    <source>
        <dbReference type="ARBA" id="ARBA00023034"/>
    </source>
</evidence>
<evidence type="ECO:0000256" key="10">
    <source>
        <dbReference type="ARBA" id="ARBA00023136"/>
    </source>
</evidence>
<dbReference type="InterPro" id="IPR006153">
    <property type="entry name" value="Cation/H_exchanger_TM"/>
</dbReference>
<evidence type="ECO:0000256" key="3">
    <source>
        <dbReference type="ARBA" id="ARBA00022448"/>
    </source>
</evidence>
<dbReference type="GO" id="GO:0000139">
    <property type="term" value="C:Golgi membrane"/>
    <property type="evidence" value="ECO:0007669"/>
    <property type="project" value="UniProtKB-SubCell"/>
</dbReference>
<feature type="domain" description="Cation/H+ exchanger transmembrane" evidence="17">
    <location>
        <begin position="78"/>
        <end position="325"/>
    </location>
</feature>
<comment type="subcellular location">
    <subcellularLocation>
        <location evidence="1">Golgi apparatus membrane</location>
        <topology evidence="1">Multi-pass membrane protein</topology>
    </subcellularLocation>
</comment>
<dbReference type="GO" id="GO:0015385">
    <property type="term" value="F:sodium:proton antiporter activity"/>
    <property type="evidence" value="ECO:0007669"/>
    <property type="project" value="InterPro"/>
</dbReference>
<feature type="transmembrane region" description="Helical" evidence="16">
    <location>
        <begin position="383"/>
        <end position="400"/>
    </location>
</feature>
<dbReference type="InterPro" id="IPR004709">
    <property type="entry name" value="NaH_exchanger"/>
</dbReference>
<dbReference type="PRINTS" id="PR01084">
    <property type="entry name" value="NAHEXCHNGR"/>
</dbReference>
<dbReference type="PANTHER" id="PTHR10110">
    <property type="entry name" value="SODIUM/HYDROGEN EXCHANGER"/>
    <property type="match status" value="1"/>
</dbReference>
<feature type="transmembrane region" description="Helical" evidence="16">
    <location>
        <begin position="91"/>
        <end position="109"/>
    </location>
</feature>
<reference evidence="18" key="1">
    <citation type="submission" date="2025-08" db="UniProtKB">
        <authorList>
            <consortium name="Ensembl"/>
        </authorList>
    </citation>
    <scope>IDENTIFICATION</scope>
</reference>